<name>A0A7W3LI35_ACTNM</name>
<dbReference type="RefSeq" id="WP_378276673.1">
    <property type="nucleotide sequence ID" value="NZ_JBHTED010000001.1"/>
</dbReference>
<evidence type="ECO:0000313" key="2">
    <source>
        <dbReference type="Proteomes" id="UP000572680"/>
    </source>
</evidence>
<evidence type="ECO:0000313" key="1">
    <source>
        <dbReference type="EMBL" id="MBA8948474.1"/>
    </source>
</evidence>
<dbReference type="AlphaFoldDB" id="A0A7W3LI35"/>
<dbReference type="EMBL" id="JACJIA010000001">
    <property type="protein sequence ID" value="MBA8948474.1"/>
    <property type="molecule type" value="Genomic_DNA"/>
</dbReference>
<proteinExistence type="predicted"/>
<protein>
    <submittedName>
        <fullName evidence="1">Uncharacterized protein</fullName>
    </submittedName>
</protein>
<sequence>MWTAPDGSGREIVAPEGRMAEIRDGHGRGPAVGVGLGPVQVTLIFDERDGDLLGEEEVLSGPAAVLRTSW</sequence>
<dbReference type="Proteomes" id="UP000572680">
    <property type="component" value="Unassembled WGS sequence"/>
</dbReference>
<organism evidence="1 2">
    <name type="scientific">Actinomadura namibiensis</name>
    <dbReference type="NCBI Taxonomy" id="182080"/>
    <lineage>
        <taxon>Bacteria</taxon>
        <taxon>Bacillati</taxon>
        <taxon>Actinomycetota</taxon>
        <taxon>Actinomycetes</taxon>
        <taxon>Streptosporangiales</taxon>
        <taxon>Thermomonosporaceae</taxon>
        <taxon>Actinomadura</taxon>
    </lineage>
</organism>
<reference evidence="1 2" key="1">
    <citation type="submission" date="2020-08" db="EMBL/GenBank/DDBJ databases">
        <title>Genomic Encyclopedia of Type Strains, Phase IV (KMG-IV): sequencing the most valuable type-strain genomes for metagenomic binning, comparative biology and taxonomic classification.</title>
        <authorList>
            <person name="Goeker M."/>
        </authorList>
    </citation>
    <scope>NUCLEOTIDE SEQUENCE [LARGE SCALE GENOMIC DNA]</scope>
    <source>
        <strain evidence="1 2">DSM 44197</strain>
    </source>
</reference>
<gene>
    <name evidence="1" type="ORF">HNR61_000072</name>
</gene>
<keyword evidence="2" id="KW-1185">Reference proteome</keyword>
<comment type="caution">
    <text evidence="1">The sequence shown here is derived from an EMBL/GenBank/DDBJ whole genome shotgun (WGS) entry which is preliminary data.</text>
</comment>
<accession>A0A7W3LI35</accession>